<dbReference type="Pfam" id="PF20046">
    <property type="entry name" value="DUF6448"/>
    <property type="match status" value="1"/>
</dbReference>
<dbReference type="Proteomes" id="UP000702544">
    <property type="component" value="Unassembled WGS sequence"/>
</dbReference>
<feature type="chain" id="PRO_5042244260" description="Peptidoglycan-binding protein" evidence="1">
    <location>
        <begin position="24"/>
        <end position="202"/>
    </location>
</feature>
<name>A0AAE4ZAS6_9BACT</name>
<sequence length="202" mass="21760">MTRNRIKKAAALLGAAVIGTSLLTVPRAAWTHCDTLDGPVVAAARQALSSGDVTPTLKWVTPAQEAEVKQAFRHAVKVRALGPEARELADTHFFETLVRLHRESEGAPYTGLKPAGSVTNPAVLAADEALERGSVDSLVALVVQHVEHGLRERFERTYRLKARAEDSVEAGRAYVAAYVEFVHYAEALHSEPTSHGAEAPGH</sequence>
<comment type="caution">
    <text evidence="2">The sequence shown here is derived from an EMBL/GenBank/DDBJ whole genome shotgun (WGS) entry which is preliminary data.</text>
</comment>
<organism evidence="2 3">
    <name type="scientific">Candidatus Kutchimonas denitrificans</name>
    <dbReference type="NCBI Taxonomy" id="3056748"/>
    <lineage>
        <taxon>Bacteria</taxon>
        <taxon>Pseudomonadati</taxon>
        <taxon>Gemmatimonadota</taxon>
        <taxon>Gemmatimonadia</taxon>
        <taxon>Candidatus Palauibacterales</taxon>
        <taxon>Candidatus Palauibacteraceae</taxon>
        <taxon>Candidatus Kutchimonas</taxon>
    </lineage>
</organism>
<reference evidence="2 3" key="1">
    <citation type="submission" date="2020-01" db="EMBL/GenBank/DDBJ databases">
        <title>Genomes assembled from Gulf of Kutch pelagic sediment metagenomes.</title>
        <authorList>
            <person name="Chandrashekar M."/>
            <person name="Mahajan M.S."/>
            <person name="Dave K.J."/>
            <person name="Vatsa P."/>
            <person name="Nathani N.M."/>
        </authorList>
    </citation>
    <scope>NUCLEOTIDE SEQUENCE [LARGE SCALE GENOMIC DNA]</scope>
    <source>
        <strain evidence="2">KS3-K002</strain>
    </source>
</reference>
<protein>
    <recommendedName>
        <fullName evidence="4">Peptidoglycan-binding protein</fullName>
    </recommendedName>
</protein>
<evidence type="ECO:0008006" key="4">
    <source>
        <dbReference type="Google" id="ProtNLM"/>
    </source>
</evidence>
<dbReference type="AlphaFoldDB" id="A0AAE4ZAS6"/>
<proteinExistence type="predicted"/>
<dbReference type="InterPro" id="IPR045613">
    <property type="entry name" value="DUF6448"/>
</dbReference>
<accession>A0AAE4ZAS6</accession>
<gene>
    <name evidence="2" type="ORF">GWO12_11885</name>
</gene>
<dbReference type="EMBL" id="JAACAK010000096">
    <property type="protein sequence ID" value="NIR75792.1"/>
    <property type="molecule type" value="Genomic_DNA"/>
</dbReference>
<keyword evidence="1" id="KW-0732">Signal</keyword>
<feature type="signal peptide" evidence="1">
    <location>
        <begin position="1"/>
        <end position="23"/>
    </location>
</feature>
<evidence type="ECO:0000256" key="1">
    <source>
        <dbReference type="SAM" id="SignalP"/>
    </source>
</evidence>
<evidence type="ECO:0000313" key="2">
    <source>
        <dbReference type="EMBL" id="NIR75792.1"/>
    </source>
</evidence>
<evidence type="ECO:0000313" key="3">
    <source>
        <dbReference type="Proteomes" id="UP000702544"/>
    </source>
</evidence>